<sequence>MQSYSDAFLTGDADVAYDLLTARCKDRTSAAQFSGIVSAASQLYGAALPITSYSAEVSEDLARVTYTYDVPAINQTSEPWAREDGEWKQDDC</sequence>
<dbReference type="EMBL" id="FOMD01000003">
    <property type="protein sequence ID" value="SFD14204.1"/>
    <property type="molecule type" value="Genomic_DNA"/>
</dbReference>
<dbReference type="AlphaFoldDB" id="A0A1I1PWD5"/>
<dbReference type="Proteomes" id="UP000199022">
    <property type="component" value="Unassembled WGS sequence"/>
</dbReference>
<keyword evidence="2" id="KW-1185">Reference proteome</keyword>
<accession>A0A1I1PWD5</accession>
<evidence type="ECO:0000313" key="1">
    <source>
        <dbReference type="EMBL" id="SFD14204.1"/>
    </source>
</evidence>
<evidence type="ECO:0000313" key="2">
    <source>
        <dbReference type="Proteomes" id="UP000199022"/>
    </source>
</evidence>
<name>A0A1I1PWD5_9ACTN</name>
<reference evidence="2" key="1">
    <citation type="submission" date="2016-10" db="EMBL/GenBank/DDBJ databases">
        <authorList>
            <person name="Varghese N."/>
            <person name="Submissions S."/>
        </authorList>
    </citation>
    <scope>NUCLEOTIDE SEQUENCE [LARGE SCALE GENOMIC DNA]</scope>
    <source>
        <strain evidence="2">DSM 45962</strain>
    </source>
</reference>
<proteinExistence type="predicted"/>
<dbReference type="OrthoDB" id="4329166at2"/>
<dbReference type="SUPFAM" id="SSF54427">
    <property type="entry name" value="NTF2-like"/>
    <property type="match status" value="1"/>
</dbReference>
<protein>
    <submittedName>
        <fullName evidence="1">Uncharacterized protein</fullName>
    </submittedName>
</protein>
<dbReference type="STRING" id="1225127.SAMN05661030_2467"/>
<gene>
    <name evidence="1" type="ORF">SAMN05661030_2467</name>
</gene>
<dbReference type="InterPro" id="IPR032710">
    <property type="entry name" value="NTF2-like_dom_sf"/>
</dbReference>
<organism evidence="1 2">
    <name type="scientific">Klenkia taihuensis</name>
    <dbReference type="NCBI Taxonomy" id="1225127"/>
    <lineage>
        <taxon>Bacteria</taxon>
        <taxon>Bacillati</taxon>
        <taxon>Actinomycetota</taxon>
        <taxon>Actinomycetes</taxon>
        <taxon>Geodermatophilales</taxon>
        <taxon>Geodermatophilaceae</taxon>
        <taxon>Klenkia</taxon>
    </lineage>
</organism>